<gene>
    <name evidence="3" type="primary">LOC113206031</name>
</gene>
<evidence type="ECO:0000259" key="1">
    <source>
        <dbReference type="PROSITE" id="PS50181"/>
    </source>
</evidence>
<dbReference type="SUPFAM" id="SSF81383">
    <property type="entry name" value="F-box domain"/>
    <property type="match status" value="1"/>
</dbReference>
<feature type="domain" description="F-box" evidence="1">
    <location>
        <begin position="19"/>
        <end position="66"/>
    </location>
</feature>
<protein>
    <submittedName>
        <fullName evidence="3">Uncharacterized protein LOC113206031</fullName>
    </submittedName>
</protein>
<dbReference type="RefSeq" id="XP_026277692.1">
    <property type="nucleotide sequence ID" value="XM_026421907.2"/>
</dbReference>
<dbReference type="GeneID" id="113206031"/>
<dbReference type="Gene3D" id="3.80.10.10">
    <property type="entry name" value="Ribonuclease Inhibitor"/>
    <property type="match status" value="1"/>
</dbReference>
<dbReference type="Proteomes" id="UP000504606">
    <property type="component" value="Unplaced"/>
</dbReference>
<sequence length="481" mass="53328">MLSQPKRARGAKAIDEPEKLTLLSLPDLPLLRVLSFLPMKDLSAAGTACCRLGALARAHWSLWRGKKLGPVRAGGLWDLLRVAPPVDKLCCEDSIANSYARCFESYESERSAVVASCLVVTTSDAFFLACLIREFAPRLKHLSYSGNYLNMLYFNLQYARRIEILGLDCEAINGGRASWPQDVVLPRLHTVVISELDEEQDSDFEPAIDAFRSLLQAHRGRLRSVSLGGPELVPLLDALDARPSNSNNLQCLEVETGKGVAAGLRPFQPVLKHLIIHWTSSRTTEMAKLLKSWSGPLERLDLDSATPKMLSILGEGSLAGLRYLDLRDISSKADLQWTLAGLPGLHKLVLRRCHGEKSLEILCAMSPTIIPALELLIFKSFKEEGCSKYQEDCPRVAKLAPAVKSLVRRAPLSLHCVMLPHCGGGHWRGQNERNERCCTVFYRHSTVAVAECPLCAEAVSAIRSLYYHHDIQATKMTRIQV</sequence>
<dbReference type="AlphaFoldDB" id="A0A6J1S9F6"/>
<dbReference type="KEGG" id="foc:113206031"/>
<dbReference type="SUPFAM" id="SSF52047">
    <property type="entry name" value="RNI-like"/>
    <property type="match status" value="1"/>
</dbReference>
<name>A0A6J1S9F6_FRAOC</name>
<keyword evidence="2" id="KW-1185">Reference proteome</keyword>
<reference evidence="3" key="1">
    <citation type="submission" date="2025-08" db="UniProtKB">
        <authorList>
            <consortium name="RefSeq"/>
        </authorList>
    </citation>
    <scope>IDENTIFICATION</scope>
    <source>
        <tissue evidence="3">Whole organism</tissue>
    </source>
</reference>
<dbReference type="InterPro" id="IPR001810">
    <property type="entry name" value="F-box_dom"/>
</dbReference>
<organism evidence="2 3">
    <name type="scientific">Frankliniella occidentalis</name>
    <name type="common">Western flower thrips</name>
    <name type="synonym">Euthrips occidentalis</name>
    <dbReference type="NCBI Taxonomy" id="133901"/>
    <lineage>
        <taxon>Eukaryota</taxon>
        <taxon>Metazoa</taxon>
        <taxon>Ecdysozoa</taxon>
        <taxon>Arthropoda</taxon>
        <taxon>Hexapoda</taxon>
        <taxon>Insecta</taxon>
        <taxon>Pterygota</taxon>
        <taxon>Neoptera</taxon>
        <taxon>Paraneoptera</taxon>
        <taxon>Thysanoptera</taxon>
        <taxon>Terebrantia</taxon>
        <taxon>Thripoidea</taxon>
        <taxon>Thripidae</taxon>
        <taxon>Frankliniella</taxon>
    </lineage>
</organism>
<dbReference type="Pfam" id="PF12937">
    <property type="entry name" value="F-box-like"/>
    <property type="match status" value="1"/>
</dbReference>
<dbReference type="InterPro" id="IPR036047">
    <property type="entry name" value="F-box-like_dom_sf"/>
</dbReference>
<proteinExistence type="predicted"/>
<dbReference type="InterPro" id="IPR032675">
    <property type="entry name" value="LRR_dom_sf"/>
</dbReference>
<accession>A0A6J1S9F6</accession>
<evidence type="ECO:0000313" key="3">
    <source>
        <dbReference type="RefSeq" id="XP_026277692.1"/>
    </source>
</evidence>
<evidence type="ECO:0000313" key="2">
    <source>
        <dbReference type="Proteomes" id="UP000504606"/>
    </source>
</evidence>
<dbReference type="PROSITE" id="PS50181">
    <property type="entry name" value="FBOX"/>
    <property type="match status" value="1"/>
</dbReference>